<feature type="compositionally biased region" description="Gly residues" evidence="7">
    <location>
        <begin position="137"/>
        <end position="153"/>
    </location>
</feature>
<evidence type="ECO:0000259" key="8">
    <source>
        <dbReference type="Pfam" id="PF00294"/>
    </source>
</evidence>
<evidence type="ECO:0000256" key="4">
    <source>
        <dbReference type="ARBA" id="ARBA00022777"/>
    </source>
</evidence>
<keyword evidence="3" id="KW-0547">Nucleotide-binding</keyword>
<organism evidence="9 10">
    <name type="scientific">Streptomyces ovatisporus</name>
    <dbReference type="NCBI Taxonomy" id="1128682"/>
    <lineage>
        <taxon>Bacteria</taxon>
        <taxon>Bacillati</taxon>
        <taxon>Actinomycetota</taxon>
        <taxon>Actinomycetes</taxon>
        <taxon>Kitasatosporales</taxon>
        <taxon>Streptomycetaceae</taxon>
        <taxon>Streptomyces</taxon>
    </lineage>
</organism>
<feature type="domain" description="Carbohydrate kinase PfkB" evidence="8">
    <location>
        <begin position="158"/>
        <end position="313"/>
    </location>
</feature>
<keyword evidence="10" id="KW-1185">Reference proteome</keyword>
<dbReference type="CDD" id="cd01164">
    <property type="entry name" value="FruK_PfkB_like"/>
    <property type="match status" value="1"/>
</dbReference>
<dbReference type="Proteomes" id="UP001595997">
    <property type="component" value="Unassembled WGS sequence"/>
</dbReference>
<dbReference type="InterPro" id="IPR017583">
    <property type="entry name" value="Tagatose/fructose_Pkinase"/>
</dbReference>
<dbReference type="Gene3D" id="3.40.1190.20">
    <property type="match status" value="1"/>
</dbReference>
<sequence length="337" mass="34502">MILTVTLNTALDLTYRVPRLDVHGSHQVREVTERPGGKGLNVARVLAALGHATVVTGFAGGRTGEGLRELLAGEAGVTDALVPIEGTTRRTIGVVDESSGDATQLNEPGPHIAAHEWAAFLERYGELLRGNTPEGQGSSGPGDGRGGEGSAGDGAGVEAVALCGSLPPGVPVGAYAQLIREAHAADVPVVLDTSGEPLRRGLAARPDLVKPNAGELAGITGTTEPLRAARAAQRRGAHSVAASLGSEGMLLVTPDGTWQASPPRSLTGNPTGAGDSAVAGLISGLVEKLPWPERLARAVALSAATVRAPTAGEFDEEVHRDLLAHLQVEKREEPAPD</sequence>
<protein>
    <submittedName>
        <fullName evidence="9">1-phosphofructokinase family hexose kinase</fullName>
    </submittedName>
</protein>
<name>A0ABV9A4K8_9ACTN</name>
<accession>A0ABV9A4K8</accession>
<evidence type="ECO:0000313" key="9">
    <source>
        <dbReference type="EMBL" id="MFC4494554.1"/>
    </source>
</evidence>
<dbReference type="SUPFAM" id="SSF53613">
    <property type="entry name" value="Ribokinase-like"/>
    <property type="match status" value="1"/>
</dbReference>
<dbReference type="RefSeq" id="WP_386445767.1">
    <property type="nucleotide sequence ID" value="NZ_JBHSFH010000005.1"/>
</dbReference>
<reference evidence="10" key="1">
    <citation type="journal article" date="2019" name="Int. J. Syst. Evol. Microbiol.">
        <title>The Global Catalogue of Microorganisms (GCM) 10K type strain sequencing project: providing services to taxonomists for standard genome sequencing and annotation.</title>
        <authorList>
            <consortium name="The Broad Institute Genomics Platform"/>
            <consortium name="The Broad Institute Genome Sequencing Center for Infectious Disease"/>
            <person name="Wu L."/>
            <person name="Ma J."/>
        </authorList>
    </citation>
    <scope>NUCLEOTIDE SEQUENCE [LARGE SCALE GENOMIC DNA]</scope>
    <source>
        <strain evidence="10">CGMCC 4.7357</strain>
    </source>
</reference>
<dbReference type="InterPro" id="IPR011611">
    <property type="entry name" value="PfkB_dom"/>
</dbReference>
<gene>
    <name evidence="9" type="ORF">ACFPA8_10465</name>
</gene>
<dbReference type="EMBL" id="JBHSFH010000005">
    <property type="protein sequence ID" value="MFC4494554.1"/>
    <property type="molecule type" value="Genomic_DNA"/>
</dbReference>
<evidence type="ECO:0000256" key="6">
    <source>
        <dbReference type="PIRNR" id="PIRNR000535"/>
    </source>
</evidence>
<dbReference type="PANTHER" id="PTHR46566">
    <property type="entry name" value="1-PHOSPHOFRUCTOKINASE-RELATED"/>
    <property type="match status" value="1"/>
</dbReference>
<dbReference type="PROSITE" id="PS00583">
    <property type="entry name" value="PFKB_KINASES_1"/>
    <property type="match status" value="1"/>
</dbReference>
<feature type="domain" description="Carbohydrate kinase PfkB" evidence="8">
    <location>
        <begin position="12"/>
        <end position="120"/>
    </location>
</feature>
<comment type="similarity">
    <text evidence="1">Belongs to the carbohydrate kinase PfkB family.</text>
</comment>
<keyword evidence="2 6" id="KW-0808">Transferase</keyword>
<keyword evidence="4" id="KW-0418">Kinase</keyword>
<dbReference type="PROSITE" id="PS00584">
    <property type="entry name" value="PFKB_KINASES_2"/>
    <property type="match status" value="1"/>
</dbReference>
<evidence type="ECO:0000256" key="1">
    <source>
        <dbReference type="ARBA" id="ARBA00010688"/>
    </source>
</evidence>
<feature type="region of interest" description="Disordered" evidence="7">
    <location>
        <begin position="129"/>
        <end position="153"/>
    </location>
</feature>
<dbReference type="PANTHER" id="PTHR46566:SF5">
    <property type="entry name" value="1-PHOSPHOFRUCTOKINASE"/>
    <property type="match status" value="1"/>
</dbReference>
<dbReference type="InterPro" id="IPR029056">
    <property type="entry name" value="Ribokinase-like"/>
</dbReference>
<comment type="caution">
    <text evidence="9">The sequence shown here is derived from an EMBL/GenBank/DDBJ whole genome shotgun (WGS) entry which is preliminary data.</text>
</comment>
<evidence type="ECO:0000313" key="10">
    <source>
        <dbReference type="Proteomes" id="UP001595997"/>
    </source>
</evidence>
<dbReference type="PIRSF" id="PIRSF000535">
    <property type="entry name" value="1PFK/6PFK/LacC"/>
    <property type="match status" value="1"/>
</dbReference>
<evidence type="ECO:0000256" key="7">
    <source>
        <dbReference type="SAM" id="MobiDB-lite"/>
    </source>
</evidence>
<dbReference type="InterPro" id="IPR002173">
    <property type="entry name" value="Carboh/pur_kinase_PfkB_CS"/>
</dbReference>
<evidence type="ECO:0000256" key="2">
    <source>
        <dbReference type="ARBA" id="ARBA00022679"/>
    </source>
</evidence>
<evidence type="ECO:0000256" key="5">
    <source>
        <dbReference type="ARBA" id="ARBA00022840"/>
    </source>
</evidence>
<keyword evidence="5" id="KW-0067">ATP-binding</keyword>
<evidence type="ECO:0000256" key="3">
    <source>
        <dbReference type="ARBA" id="ARBA00022741"/>
    </source>
</evidence>
<dbReference type="Pfam" id="PF00294">
    <property type="entry name" value="PfkB"/>
    <property type="match status" value="2"/>
</dbReference>
<proteinExistence type="inferred from homology"/>